<dbReference type="SUPFAM" id="SSF53756">
    <property type="entry name" value="UDP-Glycosyltransferase/glycogen phosphorylase"/>
    <property type="match status" value="1"/>
</dbReference>
<proteinExistence type="predicted"/>
<dbReference type="Pfam" id="PF00535">
    <property type="entry name" value="Glycos_transf_2"/>
    <property type="match status" value="1"/>
</dbReference>
<protein>
    <submittedName>
        <fullName evidence="3">D-inositol-3-phosphate glycosyltransferase</fullName>
    </submittedName>
</protein>
<gene>
    <name evidence="3" type="primary">mshA_12</name>
    <name evidence="3" type="ORF">EKPJFOCH_3951</name>
</gene>
<sequence length="1274" mass="137486">MIGRLLPFGAGRRRRRERLRARRIIECSGLFDAAWYLDRHPDVAASGQDPLDHFLRSGAGEGRPAGPDFDTRLYLAAHPSLADGRGNALLHYLEHGAKAGPFVGPALPASGPPGGAALESVSFSVILFDGPQAARDRTLQSLTRQGDAVVEVIAGRSDTQLLPVRTVSAVPDAAFLGVALDAAANAYVVLLDPGDIVLDGALATLAGHLAREGSDIVYGDETSGEADAATPQLKPGWSPDLLRAYNYFGRLTAIRRDIARAARPDPSAGAAAEWRLNLAAAARAGRIDRVPVVLCRRTEPDRFDRVRALSHRADYERVLAAHLADRADAPRIASRGDGTFHAAWTLPVRPLVSVVIAHAAAADTLQNRIDSLLHGTDYPDIEIVVVGHRSAASETEAPCERPADRPIRFVPLDGSLTPARACNLGASVARGQFLLFLGSNLTVVASGWLDELVRHGLGAGVGVVGPKLLASDGGIREAGIGLGLRELCAPVFEGAAPGEWGVFGSPDIERNVAAVSGACQLVSRAVFDRVGGYDERFLTVCAAIPFCLDAARAGFRTVYAAGAVLIQAEASPDDAEAAADRVLLAERLRALGIAEDPFLHPALDARSAAPRLREHWPELGTLDLPRGIARLARPPDVAQPLDLFDDGAVAAAAGLPWSAVAWGGTQDGASGARILIELLRRRPDLRARFPRALGAGRGGGFAEWVGTEGIAILRLSDTQAAGIAAAFATDPGARARQYLTYDAAFRAEEPLFLLPNGRPATCRRLFEAVAARLLTLEEVWWFLLACAETPLDELQETWAITPLWQAAVPDGGSVFGIVDLVQWVSATYGITSDWLFAPCEPATASDAEQVRLGLATHPDWRAAFPDALTDGSQAQALLQYLSTRRSGLPFVAREWARTRDVSALAPELRKGGVNVLGHFSYPSGLRISAESMVAGLRLNGVPLSLRDVPIRFATDEPITPRLTGSEVFETTIVHVQPQPLFSEAYARAGLRPREARTYRIGYWYWEFDALPPDWNRAALDCDEFWTATEFVAEGLRRTFRQPVRVLSPGVELPEFQPLPRAHFGLPEGDCLFLFTFHMTSVMERKNPLGLIAAFRQAFRPDDRAKLVIKTAFGREHPEAFARLLQAAQEAGVILIDATFTRHETLALMAACDAYVSLHRSEGLGLSMAEAMLLGKPTIATRYSGNLDFMDDGNALLVESRLVTLDRDLPPYPRGLRWAEPSRDHAAAQMRRLYEDRAFGQALGAAARADLATRMSHRASGRRMADRLDEIAAMP</sequence>
<name>A0ABQ4TQ60_9HYPH</name>
<evidence type="ECO:0000313" key="4">
    <source>
        <dbReference type="Proteomes" id="UP001055101"/>
    </source>
</evidence>
<dbReference type="InterPro" id="IPR001296">
    <property type="entry name" value="Glyco_trans_1"/>
</dbReference>
<dbReference type="InterPro" id="IPR001173">
    <property type="entry name" value="Glyco_trans_2-like"/>
</dbReference>
<dbReference type="Proteomes" id="UP001055101">
    <property type="component" value="Unassembled WGS sequence"/>
</dbReference>
<dbReference type="PANTHER" id="PTHR46656">
    <property type="entry name" value="PUTATIVE-RELATED"/>
    <property type="match status" value="1"/>
</dbReference>
<organism evidence="3 4">
    <name type="scientific">Methylobacterium thuringiense</name>
    <dbReference type="NCBI Taxonomy" id="1003091"/>
    <lineage>
        <taxon>Bacteria</taxon>
        <taxon>Pseudomonadati</taxon>
        <taxon>Pseudomonadota</taxon>
        <taxon>Alphaproteobacteria</taxon>
        <taxon>Hyphomicrobiales</taxon>
        <taxon>Methylobacteriaceae</taxon>
        <taxon>Methylobacterium</taxon>
    </lineage>
</organism>
<dbReference type="Gene3D" id="3.90.550.10">
    <property type="entry name" value="Spore Coat Polysaccharide Biosynthesis Protein SpsA, Chain A"/>
    <property type="match status" value="1"/>
</dbReference>
<accession>A0ABQ4TQ60</accession>
<dbReference type="SUPFAM" id="SSF53448">
    <property type="entry name" value="Nucleotide-diphospho-sugar transferases"/>
    <property type="match status" value="2"/>
</dbReference>
<feature type="domain" description="Glycosyl transferase family 1" evidence="1">
    <location>
        <begin position="1080"/>
        <end position="1199"/>
    </location>
</feature>
<dbReference type="EMBL" id="BPRA01000024">
    <property type="protein sequence ID" value="GJE57436.1"/>
    <property type="molecule type" value="Genomic_DNA"/>
</dbReference>
<reference evidence="3" key="2">
    <citation type="submission" date="2021-08" db="EMBL/GenBank/DDBJ databases">
        <authorList>
            <person name="Tani A."/>
            <person name="Ola A."/>
            <person name="Ogura Y."/>
            <person name="Katsura K."/>
            <person name="Hayashi T."/>
        </authorList>
    </citation>
    <scope>NUCLEOTIDE SEQUENCE</scope>
    <source>
        <strain evidence="3">DSM 23674</strain>
    </source>
</reference>
<evidence type="ECO:0000259" key="2">
    <source>
        <dbReference type="Pfam" id="PF00535"/>
    </source>
</evidence>
<dbReference type="Pfam" id="PF00534">
    <property type="entry name" value="Glycos_transf_1"/>
    <property type="match status" value="1"/>
</dbReference>
<dbReference type="Gene3D" id="3.40.50.2000">
    <property type="entry name" value="Glycogen Phosphorylase B"/>
    <property type="match status" value="1"/>
</dbReference>
<dbReference type="PANTHER" id="PTHR46656:SF3">
    <property type="entry name" value="PUTATIVE-RELATED"/>
    <property type="match status" value="1"/>
</dbReference>
<feature type="domain" description="Glycosyltransferase 2-like" evidence="2">
    <location>
        <begin position="353"/>
        <end position="481"/>
    </location>
</feature>
<evidence type="ECO:0000313" key="3">
    <source>
        <dbReference type="EMBL" id="GJE57436.1"/>
    </source>
</evidence>
<reference evidence="3" key="1">
    <citation type="journal article" date="2021" name="Front. Microbiol.">
        <title>Comprehensive Comparative Genomics and Phenotyping of Methylobacterium Species.</title>
        <authorList>
            <person name="Alessa O."/>
            <person name="Ogura Y."/>
            <person name="Fujitani Y."/>
            <person name="Takami H."/>
            <person name="Hayashi T."/>
            <person name="Sahin N."/>
            <person name="Tani A."/>
        </authorList>
    </citation>
    <scope>NUCLEOTIDE SEQUENCE</scope>
    <source>
        <strain evidence="3">DSM 23674</strain>
    </source>
</reference>
<keyword evidence="4" id="KW-1185">Reference proteome</keyword>
<dbReference type="RefSeq" id="WP_147817434.1">
    <property type="nucleotide sequence ID" value="NZ_BPRA01000024.1"/>
</dbReference>
<dbReference type="CDD" id="cd03801">
    <property type="entry name" value="GT4_PimA-like"/>
    <property type="match status" value="1"/>
</dbReference>
<comment type="caution">
    <text evidence="3">The sequence shown here is derived from an EMBL/GenBank/DDBJ whole genome shotgun (WGS) entry which is preliminary data.</text>
</comment>
<evidence type="ECO:0000259" key="1">
    <source>
        <dbReference type="Pfam" id="PF00534"/>
    </source>
</evidence>
<dbReference type="InterPro" id="IPR029044">
    <property type="entry name" value="Nucleotide-diphossugar_trans"/>
</dbReference>